<evidence type="ECO:0000256" key="1">
    <source>
        <dbReference type="SAM" id="Phobius"/>
    </source>
</evidence>
<keyword evidence="3" id="KW-1185">Reference proteome</keyword>
<evidence type="ECO:0008006" key="4">
    <source>
        <dbReference type="Google" id="ProtNLM"/>
    </source>
</evidence>
<feature type="transmembrane region" description="Helical" evidence="1">
    <location>
        <begin position="292"/>
        <end position="308"/>
    </location>
</feature>
<dbReference type="OrthoDB" id="5243804at2"/>
<evidence type="ECO:0000313" key="2">
    <source>
        <dbReference type="EMBL" id="SFD47950.1"/>
    </source>
</evidence>
<feature type="transmembrane region" description="Helical" evidence="1">
    <location>
        <begin position="49"/>
        <end position="66"/>
    </location>
</feature>
<dbReference type="EMBL" id="FOMW01000001">
    <property type="protein sequence ID" value="SFD47950.1"/>
    <property type="molecule type" value="Genomic_DNA"/>
</dbReference>
<feature type="transmembrane region" description="Helical" evidence="1">
    <location>
        <begin position="78"/>
        <end position="100"/>
    </location>
</feature>
<accession>A0A1I1SY42</accession>
<keyword evidence="1" id="KW-0472">Membrane</keyword>
<reference evidence="2 3" key="1">
    <citation type="submission" date="2016-10" db="EMBL/GenBank/DDBJ databases">
        <authorList>
            <person name="de Groot N.N."/>
        </authorList>
    </citation>
    <scope>NUCLEOTIDE SEQUENCE [LARGE SCALE GENOMIC DNA]</scope>
    <source>
        <strain evidence="2 3">DSM 11443</strain>
    </source>
</reference>
<feature type="transmembrane region" description="Helical" evidence="1">
    <location>
        <begin position="234"/>
        <end position="256"/>
    </location>
</feature>
<protein>
    <recommendedName>
        <fullName evidence="4">EamA-like transporter family protein</fullName>
    </recommendedName>
</protein>
<keyword evidence="1" id="KW-1133">Transmembrane helix</keyword>
<organism evidence="2 3">
    <name type="scientific">Sulfitobacter brevis</name>
    <dbReference type="NCBI Taxonomy" id="74348"/>
    <lineage>
        <taxon>Bacteria</taxon>
        <taxon>Pseudomonadati</taxon>
        <taxon>Pseudomonadota</taxon>
        <taxon>Alphaproteobacteria</taxon>
        <taxon>Rhodobacterales</taxon>
        <taxon>Roseobacteraceae</taxon>
        <taxon>Sulfitobacter</taxon>
    </lineage>
</organism>
<dbReference type="Proteomes" id="UP000198977">
    <property type="component" value="Unassembled WGS sequence"/>
</dbReference>
<feature type="transmembrane region" description="Helical" evidence="1">
    <location>
        <begin position="12"/>
        <end position="29"/>
    </location>
</feature>
<dbReference type="InterPro" id="IPR037185">
    <property type="entry name" value="EmrE-like"/>
</dbReference>
<feature type="transmembrane region" description="Helical" evidence="1">
    <location>
        <begin position="120"/>
        <end position="149"/>
    </location>
</feature>
<sequence length="309" mass="33356">MELSLTQRLPDLWIMVTIAAAIFQTLRFMLQKHLARATLSAGGATFSRFFYSIPFILLLLAATLGVTGRPLPAVMPAFWLYGLAGAAAQIAATICVVLLFKQRNFAVGITFKKTEVIQTVMMGWIVLGEGVSALGFVAIGLGVVGLLLLSGGEDARGWRMGHINKRAAILGIASGFLFSISAVTYRGATLAVLDDGPVLRALVTLAAVVTMQTAIMVVWLRLREPGQMRAVWQARRVAIWIGLTSMGGSLCWFIAFTLQNAAYVKALGQVELLLSIAATTLFFHERISPREWGGMAVLMGSILMLVLVI</sequence>
<proteinExistence type="predicted"/>
<dbReference type="AlphaFoldDB" id="A0A1I1SY42"/>
<dbReference type="STRING" id="74348.SAMN04488523_101102"/>
<dbReference type="RefSeq" id="WP_093921871.1">
    <property type="nucleotide sequence ID" value="NZ_FOMW01000001.1"/>
</dbReference>
<keyword evidence="1" id="KW-0812">Transmembrane</keyword>
<evidence type="ECO:0000313" key="3">
    <source>
        <dbReference type="Proteomes" id="UP000198977"/>
    </source>
</evidence>
<gene>
    <name evidence="2" type="ORF">SAMN04488523_101102</name>
</gene>
<dbReference type="SUPFAM" id="SSF103481">
    <property type="entry name" value="Multidrug resistance efflux transporter EmrE"/>
    <property type="match status" value="2"/>
</dbReference>
<feature type="transmembrane region" description="Helical" evidence="1">
    <location>
        <begin position="169"/>
        <end position="193"/>
    </location>
</feature>
<name>A0A1I1SY42_9RHOB</name>
<feature type="transmembrane region" description="Helical" evidence="1">
    <location>
        <begin position="199"/>
        <end position="222"/>
    </location>
</feature>